<dbReference type="Proteomes" id="UP001162480">
    <property type="component" value="Chromosome 2"/>
</dbReference>
<dbReference type="AlphaFoldDB" id="A0AA36F093"/>
<keyword evidence="7" id="KW-1185">Reference proteome</keyword>
<evidence type="ECO:0000256" key="2">
    <source>
        <dbReference type="ARBA" id="ARBA00022679"/>
    </source>
</evidence>
<sequence>MIYCMCAESQAVSCGCLHLKESSRTDHNGWSLDTNEDMVHSPFSVLLHSFNLYRKVNSYLAYLWWCQFTFLGQWWSGTECVLYIEPSDLQYIGKEHALVIMNHKYDIDWLMGWILTERFGMLGGSKIYGKKFLKYIPILGWIWYFTESIFLERNWDQDQKTLVRDIQEIASFPQDVCITILLFCEGTRFTEEKHRISMEVAEKKGFPYLKHHLLPRTKGFVLSLQAMKGKIPAIYDCTVAFRKDGAEPTLRNILHGRMCRAEMYVRRIPIDTVPYNDSKECANWLHKLYQEKDKLFDQFTMLGRFSGVQKRTIPRRYWDLIVWLCWASVLCLPLFVYIWNLIQNGITLYQALFVVTLTVVARFFMKWSIGLSVIKKGSAYGKKN</sequence>
<comment type="similarity">
    <text evidence="1">Belongs to the 1-acyl-sn-glycerol-3-phosphate acyltransferase family.</text>
</comment>
<evidence type="ECO:0000313" key="7">
    <source>
        <dbReference type="Proteomes" id="UP001162480"/>
    </source>
</evidence>
<evidence type="ECO:0000256" key="1">
    <source>
        <dbReference type="ARBA" id="ARBA00008655"/>
    </source>
</evidence>
<keyword evidence="2" id="KW-0808">Transferase</keyword>
<dbReference type="InterPro" id="IPR002123">
    <property type="entry name" value="Plipid/glycerol_acylTrfase"/>
</dbReference>
<dbReference type="Pfam" id="PF01553">
    <property type="entry name" value="Acyltransferase"/>
    <property type="match status" value="1"/>
</dbReference>
<dbReference type="PANTHER" id="PTHR10983">
    <property type="entry name" value="1-ACYLGLYCEROL-3-PHOSPHATE ACYLTRANSFERASE-RELATED"/>
    <property type="match status" value="1"/>
</dbReference>
<dbReference type="CDD" id="cd07990">
    <property type="entry name" value="LPLAT_LCLAT1-like"/>
    <property type="match status" value="1"/>
</dbReference>
<dbReference type="GO" id="GO:0012505">
    <property type="term" value="C:endomembrane system"/>
    <property type="evidence" value="ECO:0007669"/>
    <property type="project" value="TreeGrafter"/>
</dbReference>
<dbReference type="EMBL" id="OX597815">
    <property type="protein sequence ID" value="CAI9718223.1"/>
    <property type="molecule type" value="Genomic_DNA"/>
</dbReference>
<feature type="transmembrane region" description="Helical" evidence="4">
    <location>
        <begin position="348"/>
        <end position="365"/>
    </location>
</feature>
<evidence type="ECO:0000256" key="4">
    <source>
        <dbReference type="SAM" id="Phobius"/>
    </source>
</evidence>
<feature type="transmembrane region" description="Helical" evidence="4">
    <location>
        <begin position="320"/>
        <end position="342"/>
    </location>
</feature>
<dbReference type="PANTHER" id="PTHR10983:SF24">
    <property type="entry name" value="1-ACYLGLYCEROL-3-PHOSPHATE O-ACYLTRANSFERASE 3, ISOFORM E-RELATED"/>
    <property type="match status" value="1"/>
</dbReference>
<keyword evidence="4" id="KW-0812">Transmembrane</keyword>
<dbReference type="SUPFAM" id="SSF69593">
    <property type="entry name" value="Glycerol-3-phosphate (1)-acyltransferase"/>
    <property type="match status" value="1"/>
</dbReference>
<dbReference type="GO" id="GO:0003841">
    <property type="term" value="F:1-acylglycerol-3-phosphate O-acyltransferase activity"/>
    <property type="evidence" value="ECO:0007669"/>
    <property type="project" value="TreeGrafter"/>
</dbReference>
<keyword evidence="3" id="KW-0012">Acyltransferase</keyword>
<accession>A0AA36F093</accession>
<gene>
    <name evidence="6" type="ORF">OCTVUL_1B027680</name>
</gene>
<reference evidence="6" key="1">
    <citation type="submission" date="2023-08" db="EMBL/GenBank/DDBJ databases">
        <authorList>
            <person name="Alioto T."/>
            <person name="Alioto T."/>
            <person name="Gomez Garrido J."/>
        </authorList>
    </citation>
    <scope>NUCLEOTIDE SEQUENCE</scope>
</reference>
<evidence type="ECO:0000313" key="6">
    <source>
        <dbReference type="EMBL" id="CAI9718223.1"/>
    </source>
</evidence>
<keyword evidence="4" id="KW-0472">Membrane</keyword>
<keyword evidence="4" id="KW-1133">Transmembrane helix</keyword>
<dbReference type="Pfam" id="PF16076">
    <property type="entry name" value="Acyltransf_C"/>
    <property type="match status" value="1"/>
</dbReference>
<evidence type="ECO:0000256" key="3">
    <source>
        <dbReference type="ARBA" id="ARBA00023315"/>
    </source>
</evidence>
<evidence type="ECO:0000259" key="5">
    <source>
        <dbReference type="SMART" id="SM00563"/>
    </source>
</evidence>
<proteinExistence type="inferred from homology"/>
<dbReference type="InterPro" id="IPR032098">
    <property type="entry name" value="Acyltransf_C"/>
</dbReference>
<protein>
    <submittedName>
        <fullName evidence="6">1-acyl-sn-glycerol-3-phosphate acyltransferase gamma-like</fullName>
    </submittedName>
</protein>
<dbReference type="SMART" id="SM00563">
    <property type="entry name" value="PlsC"/>
    <property type="match status" value="1"/>
</dbReference>
<feature type="domain" description="Phospholipid/glycerol acyltransferase" evidence="5">
    <location>
        <begin position="97"/>
        <end position="221"/>
    </location>
</feature>
<organism evidence="6 7">
    <name type="scientific">Octopus vulgaris</name>
    <name type="common">Common octopus</name>
    <dbReference type="NCBI Taxonomy" id="6645"/>
    <lineage>
        <taxon>Eukaryota</taxon>
        <taxon>Metazoa</taxon>
        <taxon>Spiralia</taxon>
        <taxon>Lophotrochozoa</taxon>
        <taxon>Mollusca</taxon>
        <taxon>Cephalopoda</taxon>
        <taxon>Coleoidea</taxon>
        <taxon>Octopodiformes</taxon>
        <taxon>Octopoda</taxon>
        <taxon>Incirrata</taxon>
        <taxon>Octopodidae</taxon>
        <taxon>Octopus</taxon>
    </lineage>
</organism>
<name>A0AA36F093_OCTVU</name>